<dbReference type="FunFam" id="3.40.50.720:FF:000084">
    <property type="entry name" value="Short-chain dehydrogenase reductase"/>
    <property type="match status" value="1"/>
</dbReference>
<dbReference type="Proteomes" id="UP000193391">
    <property type="component" value="Unassembled WGS sequence"/>
</dbReference>
<dbReference type="EMBL" id="JFKA01000003">
    <property type="protein sequence ID" value="OSQ38918.1"/>
    <property type="molecule type" value="Genomic_DNA"/>
</dbReference>
<evidence type="ECO:0008006" key="5">
    <source>
        <dbReference type="Google" id="ProtNLM"/>
    </source>
</evidence>
<gene>
    <name evidence="3" type="ORF">TMES_09325</name>
</gene>
<dbReference type="PRINTS" id="PR00080">
    <property type="entry name" value="SDRFAMILY"/>
</dbReference>
<dbReference type="PRINTS" id="PR00081">
    <property type="entry name" value="GDHRDH"/>
</dbReference>
<protein>
    <recommendedName>
        <fullName evidence="5">Oxidoreductase</fullName>
    </recommendedName>
</protein>
<dbReference type="PANTHER" id="PTHR42760">
    <property type="entry name" value="SHORT-CHAIN DEHYDROGENASES/REDUCTASES FAMILY MEMBER"/>
    <property type="match status" value="1"/>
</dbReference>
<name>A0A1Y2L112_9PROT</name>
<dbReference type="GO" id="GO:0016616">
    <property type="term" value="F:oxidoreductase activity, acting on the CH-OH group of donors, NAD or NADP as acceptor"/>
    <property type="evidence" value="ECO:0007669"/>
    <property type="project" value="TreeGrafter"/>
</dbReference>
<evidence type="ECO:0000256" key="1">
    <source>
        <dbReference type="ARBA" id="ARBA00006484"/>
    </source>
</evidence>
<dbReference type="Pfam" id="PF13561">
    <property type="entry name" value="adh_short_C2"/>
    <property type="match status" value="1"/>
</dbReference>
<dbReference type="PANTHER" id="PTHR42760:SF133">
    <property type="entry name" value="3-OXOACYL-[ACYL-CARRIER-PROTEIN] REDUCTASE"/>
    <property type="match status" value="1"/>
</dbReference>
<dbReference type="AlphaFoldDB" id="A0A1Y2L112"/>
<dbReference type="RefSeq" id="WP_085581767.1">
    <property type="nucleotide sequence ID" value="NZ_JFKA01000003.1"/>
</dbReference>
<sequence>MSKLLNGKVALITGGAFGIGAATARMLAEQGANIAIGYVCDRKVAREMVEELQGLGVDAKSFEADPADSLQVSAMVQTAFAHFGRLDILVNAASIAVCGQVDNPDADLDGIKRQQQVNFCATAYTIRTAAPMMPDGGRIITLGSCLCAHAGSSGLADFTATQAAMVGYTRGAARDLGPRNITVNVVQSGFVNDELLDPLAKYPTPIRTAVPLGRAAMPEEVAAAIAFLASPAASYITGTVINVDGGYGA</sequence>
<accession>A0A1Y2L112</accession>
<dbReference type="SUPFAM" id="SSF51735">
    <property type="entry name" value="NAD(P)-binding Rossmann-fold domains"/>
    <property type="match status" value="1"/>
</dbReference>
<evidence type="ECO:0000313" key="4">
    <source>
        <dbReference type="Proteomes" id="UP000193391"/>
    </source>
</evidence>
<dbReference type="CDD" id="cd05233">
    <property type="entry name" value="SDR_c"/>
    <property type="match status" value="1"/>
</dbReference>
<dbReference type="OrthoDB" id="154414at2"/>
<keyword evidence="2" id="KW-0560">Oxidoreductase</keyword>
<evidence type="ECO:0000313" key="3">
    <source>
        <dbReference type="EMBL" id="OSQ38918.1"/>
    </source>
</evidence>
<evidence type="ECO:0000256" key="2">
    <source>
        <dbReference type="ARBA" id="ARBA00023002"/>
    </source>
</evidence>
<reference evidence="3 4" key="1">
    <citation type="submission" date="2014-03" db="EMBL/GenBank/DDBJ databases">
        <title>The draft genome sequence of Thalassospira mesophila JCM 18969.</title>
        <authorList>
            <person name="Lai Q."/>
            <person name="Shao Z."/>
        </authorList>
    </citation>
    <scope>NUCLEOTIDE SEQUENCE [LARGE SCALE GENOMIC DNA]</scope>
    <source>
        <strain evidence="3 4">JCM 18969</strain>
    </source>
</reference>
<dbReference type="Gene3D" id="3.40.50.720">
    <property type="entry name" value="NAD(P)-binding Rossmann-like Domain"/>
    <property type="match status" value="1"/>
</dbReference>
<organism evidence="3 4">
    <name type="scientific">Thalassospira mesophila</name>
    <dbReference type="NCBI Taxonomy" id="1293891"/>
    <lineage>
        <taxon>Bacteria</taxon>
        <taxon>Pseudomonadati</taxon>
        <taxon>Pseudomonadota</taxon>
        <taxon>Alphaproteobacteria</taxon>
        <taxon>Rhodospirillales</taxon>
        <taxon>Thalassospiraceae</taxon>
        <taxon>Thalassospira</taxon>
    </lineage>
</organism>
<proteinExistence type="inferred from homology"/>
<keyword evidence="4" id="KW-1185">Reference proteome</keyword>
<dbReference type="InterPro" id="IPR036291">
    <property type="entry name" value="NAD(P)-bd_dom_sf"/>
</dbReference>
<comment type="caution">
    <text evidence="3">The sequence shown here is derived from an EMBL/GenBank/DDBJ whole genome shotgun (WGS) entry which is preliminary data.</text>
</comment>
<dbReference type="InterPro" id="IPR002347">
    <property type="entry name" value="SDR_fam"/>
</dbReference>
<comment type="similarity">
    <text evidence="1">Belongs to the short-chain dehydrogenases/reductases (SDR) family.</text>
</comment>
<dbReference type="STRING" id="1293891.TMES_09325"/>